<dbReference type="GO" id="GO:0070043">
    <property type="term" value="F:rRNA (guanine-N7-)-methyltransferase activity"/>
    <property type="evidence" value="ECO:0007669"/>
    <property type="project" value="UniProtKB-UniRule"/>
</dbReference>
<dbReference type="NCBIfam" id="TIGR00138">
    <property type="entry name" value="rsmG_gidB"/>
    <property type="match status" value="1"/>
</dbReference>
<protein>
    <recommendedName>
        <fullName evidence="6">Ribosomal RNA small subunit methyltransferase G</fullName>
        <ecNumber evidence="6">2.1.1.170</ecNumber>
    </recommendedName>
    <alternativeName>
        <fullName evidence="6">16S rRNA 7-methylguanosine methyltransferase</fullName>
        <shortName evidence="6">16S rRNA m7G methyltransferase</shortName>
    </alternativeName>
</protein>
<gene>
    <name evidence="6 7" type="primary">rsmG</name>
    <name evidence="7" type="ORF">HMH01_01445</name>
</gene>
<keyword evidence="4 6" id="KW-0808">Transferase</keyword>
<comment type="caution">
    <text evidence="6">Lacks conserved residue(s) required for the propagation of feature annotation.</text>
</comment>
<evidence type="ECO:0000256" key="4">
    <source>
        <dbReference type="ARBA" id="ARBA00022679"/>
    </source>
</evidence>
<evidence type="ECO:0000256" key="6">
    <source>
        <dbReference type="HAMAP-Rule" id="MF_00074"/>
    </source>
</evidence>
<dbReference type="InterPro" id="IPR003682">
    <property type="entry name" value="rRNA_ssu_MeTfrase_G"/>
</dbReference>
<dbReference type="EC" id="2.1.1.170" evidence="6"/>
<keyword evidence="1 6" id="KW-0963">Cytoplasm</keyword>
<feature type="binding site" evidence="6">
    <location>
        <position position="143"/>
    </location>
    <ligand>
        <name>S-adenosyl-L-methionine</name>
        <dbReference type="ChEBI" id="CHEBI:59789"/>
    </ligand>
</feature>
<dbReference type="GO" id="GO:0005829">
    <property type="term" value="C:cytosol"/>
    <property type="evidence" value="ECO:0007669"/>
    <property type="project" value="TreeGrafter"/>
</dbReference>
<evidence type="ECO:0000313" key="7">
    <source>
        <dbReference type="EMBL" id="NNU79090.1"/>
    </source>
</evidence>
<evidence type="ECO:0000256" key="5">
    <source>
        <dbReference type="ARBA" id="ARBA00022691"/>
    </source>
</evidence>
<comment type="catalytic activity">
    <reaction evidence="6">
        <text>guanosine(527) in 16S rRNA + S-adenosyl-L-methionine = N(7)-methylguanosine(527) in 16S rRNA + S-adenosyl-L-homocysteine</text>
        <dbReference type="Rhea" id="RHEA:42732"/>
        <dbReference type="Rhea" id="RHEA-COMP:10209"/>
        <dbReference type="Rhea" id="RHEA-COMP:10210"/>
        <dbReference type="ChEBI" id="CHEBI:57856"/>
        <dbReference type="ChEBI" id="CHEBI:59789"/>
        <dbReference type="ChEBI" id="CHEBI:74269"/>
        <dbReference type="ChEBI" id="CHEBI:74480"/>
        <dbReference type="EC" id="2.1.1.170"/>
    </reaction>
</comment>
<name>A0A849L041_9RHOB</name>
<dbReference type="HAMAP" id="MF_00074">
    <property type="entry name" value="16SrRNA_methyltr_G"/>
    <property type="match status" value="1"/>
</dbReference>
<feature type="binding site" evidence="6">
    <location>
        <position position="80"/>
    </location>
    <ligand>
        <name>S-adenosyl-L-methionine</name>
        <dbReference type="ChEBI" id="CHEBI:59789"/>
    </ligand>
</feature>
<reference evidence="7 8" key="1">
    <citation type="submission" date="2020-05" db="EMBL/GenBank/DDBJ databases">
        <title>Gimesia benthica sp. nov., a novel planctomycete isolated from a deep-sea water sample of the Northwest Indian Ocean.</title>
        <authorList>
            <person name="Wang J."/>
            <person name="Ruan C."/>
            <person name="Song L."/>
            <person name="Zhu Y."/>
            <person name="Li A."/>
            <person name="Zheng X."/>
            <person name="Wang L."/>
            <person name="Lu Z."/>
            <person name="Huang Y."/>
            <person name="Du W."/>
            <person name="Zhou Y."/>
            <person name="Huang L."/>
            <person name="Dai X."/>
        </authorList>
    </citation>
    <scope>NUCLEOTIDE SEQUENCE [LARGE SCALE GENOMIC DNA]</scope>
    <source>
        <strain evidence="7 8">YYQ-30</strain>
    </source>
</reference>
<dbReference type="AlphaFoldDB" id="A0A849L041"/>
<comment type="function">
    <text evidence="6">Specifically methylates the N7 position of guanine in position 527 of 16S rRNA.</text>
</comment>
<dbReference type="PANTHER" id="PTHR31760">
    <property type="entry name" value="S-ADENOSYL-L-METHIONINE-DEPENDENT METHYLTRANSFERASES SUPERFAMILY PROTEIN"/>
    <property type="match status" value="1"/>
</dbReference>
<organism evidence="7 8">
    <name type="scientific">Halovulum dunhuangense</name>
    <dbReference type="NCBI Taxonomy" id="1505036"/>
    <lineage>
        <taxon>Bacteria</taxon>
        <taxon>Pseudomonadati</taxon>
        <taxon>Pseudomonadota</taxon>
        <taxon>Alphaproteobacteria</taxon>
        <taxon>Rhodobacterales</taxon>
        <taxon>Paracoccaceae</taxon>
        <taxon>Halovulum</taxon>
    </lineage>
</organism>
<keyword evidence="5 6" id="KW-0949">S-adenosyl-L-methionine</keyword>
<dbReference type="Gene3D" id="3.40.50.150">
    <property type="entry name" value="Vaccinia Virus protein VP39"/>
    <property type="match status" value="1"/>
</dbReference>
<evidence type="ECO:0000256" key="1">
    <source>
        <dbReference type="ARBA" id="ARBA00022490"/>
    </source>
</evidence>
<dbReference type="PANTHER" id="PTHR31760:SF0">
    <property type="entry name" value="S-ADENOSYL-L-METHIONINE-DEPENDENT METHYLTRANSFERASES SUPERFAMILY PROTEIN"/>
    <property type="match status" value="1"/>
</dbReference>
<evidence type="ECO:0000256" key="2">
    <source>
        <dbReference type="ARBA" id="ARBA00022552"/>
    </source>
</evidence>
<dbReference type="EMBL" id="JABFBC010000001">
    <property type="protein sequence ID" value="NNU79090.1"/>
    <property type="molecule type" value="Genomic_DNA"/>
</dbReference>
<evidence type="ECO:0000256" key="3">
    <source>
        <dbReference type="ARBA" id="ARBA00022603"/>
    </source>
</evidence>
<dbReference type="Pfam" id="PF02527">
    <property type="entry name" value="GidB"/>
    <property type="match status" value="1"/>
</dbReference>
<comment type="caution">
    <text evidence="7">The sequence shown here is derived from an EMBL/GenBank/DDBJ whole genome shotgun (WGS) entry which is preliminary data.</text>
</comment>
<keyword evidence="3 6" id="KW-0489">Methyltransferase</keyword>
<dbReference type="PIRSF" id="PIRSF003078">
    <property type="entry name" value="GidB"/>
    <property type="match status" value="1"/>
</dbReference>
<keyword evidence="8" id="KW-1185">Reference proteome</keyword>
<keyword evidence="2 6" id="KW-0698">rRNA processing</keyword>
<sequence>MGDADALQRILAEMDVSRETTERLKAYVDLLLKWTKRINLIGKGTTAEIWDRHILDSTQLWPLRPPHARIWLDMGSGGGLPGVVIAILAAEQARDLDLTLMESDLRKSVFLQTVARELGLAYRVVTERIENAAPVKADVVSARALAPLGTLLAWTERHRAQNGTALLLKGRRYQDELTEARALWHVEPEVIQSRSDPSGVILRIGDFRRV</sequence>
<dbReference type="SUPFAM" id="SSF53335">
    <property type="entry name" value="S-adenosyl-L-methionine-dependent methyltransferases"/>
    <property type="match status" value="1"/>
</dbReference>
<dbReference type="InterPro" id="IPR029063">
    <property type="entry name" value="SAM-dependent_MTases_sf"/>
</dbReference>
<proteinExistence type="inferred from homology"/>
<evidence type="ECO:0000313" key="8">
    <source>
        <dbReference type="Proteomes" id="UP000572377"/>
    </source>
</evidence>
<dbReference type="Proteomes" id="UP000572377">
    <property type="component" value="Unassembled WGS sequence"/>
</dbReference>
<accession>A0A849L041</accession>
<feature type="binding site" evidence="6">
    <location>
        <position position="75"/>
    </location>
    <ligand>
        <name>S-adenosyl-L-methionine</name>
        <dbReference type="ChEBI" id="CHEBI:59789"/>
    </ligand>
</feature>
<feature type="binding site" evidence="6">
    <location>
        <begin position="129"/>
        <end position="130"/>
    </location>
    <ligand>
        <name>S-adenosyl-L-methionine</name>
        <dbReference type="ChEBI" id="CHEBI:59789"/>
    </ligand>
</feature>
<comment type="similarity">
    <text evidence="6">Belongs to the methyltransferase superfamily. RNA methyltransferase RsmG family.</text>
</comment>
<comment type="subcellular location">
    <subcellularLocation>
        <location evidence="6">Cytoplasm</location>
    </subcellularLocation>
</comment>